<evidence type="ECO:0000256" key="6">
    <source>
        <dbReference type="SAM" id="Phobius"/>
    </source>
</evidence>
<dbReference type="Pfam" id="PF09685">
    <property type="entry name" value="MamF_MmsF"/>
    <property type="match status" value="1"/>
</dbReference>
<keyword evidence="8" id="KW-1185">Reference proteome</keyword>
<feature type="region of interest" description="Disordered" evidence="5">
    <location>
        <begin position="1"/>
        <end position="221"/>
    </location>
</feature>
<feature type="compositionally biased region" description="Polar residues" evidence="5">
    <location>
        <begin position="29"/>
        <end position="42"/>
    </location>
</feature>
<name>A0ABP6XA72_9ACTN</name>
<evidence type="ECO:0008006" key="9">
    <source>
        <dbReference type="Google" id="ProtNLM"/>
    </source>
</evidence>
<evidence type="ECO:0000256" key="5">
    <source>
        <dbReference type="SAM" id="MobiDB-lite"/>
    </source>
</evidence>
<comment type="caution">
    <text evidence="7">The sequence shown here is derived from an EMBL/GenBank/DDBJ whole genome shotgun (WGS) entry which is preliminary data.</text>
</comment>
<gene>
    <name evidence="7" type="ORF">GCM10022197_18730</name>
</gene>
<evidence type="ECO:0000313" key="7">
    <source>
        <dbReference type="EMBL" id="GAA3563439.1"/>
    </source>
</evidence>
<keyword evidence="4 6" id="KW-0472">Membrane</keyword>
<evidence type="ECO:0000256" key="1">
    <source>
        <dbReference type="ARBA" id="ARBA00004141"/>
    </source>
</evidence>
<feature type="compositionally biased region" description="Pro residues" evidence="5">
    <location>
        <begin position="203"/>
        <end position="217"/>
    </location>
</feature>
<evidence type="ECO:0000256" key="3">
    <source>
        <dbReference type="ARBA" id="ARBA00022989"/>
    </source>
</evidence>
<evidence type="ECO:0000313" key="8">
    <source>
        <dbReference type="Proteomes" id="UP001500767"/>
    </source>
</evidence>
<reference evidence="8" key="1">
    <citation type="journal article" date="2019" name="Int. J. Syst. Evol. Microbiol.">
        <title>The Global Catalogue of Microorganisms (GCM) 10K type strain sequencing project: providing services to taxonomists for standard genome sequencing and annotation.</title>
        <authorList>
            <consortium name="The Broad Institute Genomics Platform"/>
            <consortium name="The Broad Institute Genome Sequencing Center for Infectious Disease"/>
            <person name="Wu L."/>
            <person name="Ma J."/>
        </authorList>
    </citation>
    <scope>NUCLEOTIDE SEQUENCE [LARGE SCALE GENOMIC DNA]</scope>
    <source>
        <strain evidence="8">JCM 16540</strain>
    </source>
</reference>
<evidence type="ECO:0000256" key="2">
    <source>
        <dbReference type="ARBA" id="ARBA00022692"/>
    </source>
</evidence>
<keyword evidence="2 6" id="KW-0812">Transmembrane</keyword>
<dbReference type="EMBL" id="BAAAYR010000002">
    <property type="protein sequence ID" value="GAA3563439.1"/>
    <property type="molecule type" value="Genomic_DNA"/>
</dbReference>
<dbReference type="RefSeq" id="WP_204910910.1">
    <property type="nucleotide sequence ID" value="NZ_BAAAYR010000002.1"/>
</dbReference>
<dbReference type="Proteomes" id="UP001500767">
    <property type="component" value="Unassembled WGS sequence"/>
</dbReference>
<dbReference type="InterPro" id="IPR019109">
    <property type="entry name" value="MamF_MmsF"/>
</dbReference>
<accession>A0ABP6XA72</accession>
<sequence length="330" mass="34819">MSDPSGSRPADVPENGSAEGGAVAHPETDQQSWSAAEQTQPSPEQPYDVPTGAQQYGQPPATGYLPPDTDQPGQWAPVQGNGPQQYGQPEHGQASYAQEGFPAPGTGVGGYEPSTPGYGQPPVSGAPGYGAPDQGFAPQAPDYEQQPYGSQQPYPPQQQPQTGPQQPYAQQPYPGQPPAQPPFPGQPPYAGQPYAPQGQQPYPGQPPYPGQGYPPQPYAAQAPMSESDQRLWATLTPISTLVVGFIGPLVAYLLLKDRSPFLKGATTEALNFSITTTLAILVSSILTVILVGYVLLPVVYIGAIVLCVLAAIAGNKGEVYRYPLSWRVVK</sequence>
<feature type="compositionally biased region" description="Low complexity" evidence="5">
    <location>
        <begin position="159"/>
        <end position="173"/>
    </location>
</feature>
<protein>
    <recommendedName>
        <fullName evidence="9">DUF4870 domain-containing protein</fullName>
    </recommendedName>
</protein>
<feature type="compositionally biased region" description="Low complexity" evidence="5">
    <location>
        <begin position="188"/>
        <end position="202"/>
    </location>
</feature>
<keyword evidence="3 6" id="KW-1133">Transmembrane helix</keyword>
<feature type="transmembrane region" description="Helical" evidence="6">
    <location>
        <begin position="267"/>
        <end position="289"/>
    </location>
</feature>
<evidence type="ECO:0000256" key="4">
    <source>
        <dbReference type="ARBA" id="ARBA00023136"/>
    </source>
</evidence>
<feature type="transmembrane region" description="Helical" evidence="6">
    <location>
        <begin position="231"/>
        <end position="255"/>
    </location>
</feature>
<feature type="transmembrane region" description="Helical" evidence="6">
    <location>
        <begin position="295"/>
        <end position="314"/>
    </location>
</feature>
<comment type="subcellular location">
    <subcellularLocation>
        <location evidence="1">Membrane</location>
        <topology evidence="1">Multi-pass membrane protein</topology>
    </subcellularLocation>
</comment>
<organism evidence="7 8">
    <name type="scientific">Microlunatus spumicola</name>
    <dbReference type="NCBI Taxonomy" id="81499"/>
    <lineage>
        <taxon>Bacteria</taxon>
        <taxon>Bacillati</taxon>
        <taxon>Actinomycetota</taxon>
        <taxon>Actinomycetes</taxon>
        <taxon>Propionibacteriales</taxon>
        <taxon>Propionibacteriaceae</taxon>
        <taxon>Microlunatus</taxon>
    </lineage>
</organism>
<feature type="compositionally biased region" description="Pro residues" evidence="5">
    <location>
        <begin position="174"/>
        <end position="187"/>
    </location>
</feature>
<proteinExistence type="predicted"/>